<organism evidence="1 2">
    <name type="scientific">Bicyclus anynana</name>
    <name type="common">Squinting bush brown butterfly</name>
    <dbReference type="NCBI Taxonomy" id="110368"/>
    <lineage>
        <taxon>Eukaryota</taxon>
        <taxon>Metazoa</taxon>
        <taxon>Ecdysozoa</taxon>
        <taxon>Arthropoda</taxon>
        <taxon>Hexapoda</taxon>
        <taxon>Insecta</taxon>
        <taxon>Pterygota</taxon>
        <taxon>Neoptera</taxon>
        <taxon>Endopterygota</taxon>
        <taxon>Lepidoptera</taxon>
        <taxon>Glossata</taxon>
        <taxon>Ditrysia</taxon>
        <taxon>Papilionoidea</taxon>
        <taxon>Nymphalidae</taxon>
        <taxon>Satyrinae</taxon>
        <taxon>Satyrini</taxon>
        <taxon>Mycalesina</taxon>
        <taxon>Bicyclus</taxon>
    </lineage>
</organism>
<dbReference type="OrthoDB" id="8184399at2759"/>
<proteinExistence type="predicted"/>
<protein>
    <submittedName>
        <fullName evidence="2">Uncharacterized protein LOC112050695</fullName>
    </submittedName>
</protein>
<dbReference type="RefSeq" id="XP_023944785.2">
    <property type="nucleotide sequence ID" value="XM_024089017.2"/>
</dbReference>
<dbReference type="AlphaFoldDB" id="A0A6J1NAL3"/>
<dbReference type="KEGG" id="bany:112050695"/>
<evidence type="ECO:0000313" key="2">
    <source>
        <dbReference type="RefSeq" id="XP_023944785.2"/>
    </source>
</evidence>
<evidence type="ECO:0000313" key="1">
    <source>
        <dbReference type="Proteomes" id="UP001652582"/>
    </source>
</evidence>
<keyword evidence="1" id="KW-1185">Reference proteome</keyword>
<sequence length="331" mass="36703">MQSTSVSKYHLNELQILISKMPLQGCYTLVLPEFGLNWSAVSRAVRNARLPMTPASVASVLKKHATKALTNNEVADITARLRLKSVAIRARTWYVITLSDKDTDEPVNTLVRKIPGRIAHALKANVANANKKPQVHSIKVDGLIFISVQMATSAHQSGILYVASPPGQDVALVSTLHSTMLRPTVQGLGYRKFEDAQLNGKDIPSLLNIIDSGTNTANIANMPEYVGVPCVVRGGYDFTNRHASREYLSQMFGPSMPILDTLTLQSESDFYDPAILNKKMKVTLKIKADDTFKVLQQWVEDRVIQPTSEIFHAFHTLKSNQIQFSQNSDDE</sequence>
<dbReference type="GeneID" id="112050695"/>
<accession>A0A6J1NAL3</accession>
<name>A0A6J1NAL3_BICAN</name>
<dbReference type="Proteomes" id="UP001652582">
    <property type="component" value="Chromosome 27"/>
</dbReference>
<gene>
    <name evidence="2" type="primary">LOC112050695</name>
</gene>
<reference evidence="2" key="1">
    <citation type="submission" date="2025-08" db="UniProtKB">
        <authorList>
            <consortium name="RefSeq"/>
        </authorList>
    </citation>
    <scope>IDENTIFICATION</scope>
</reference>